<dbReference type="NCBIfam" id="TIGR00997">
    <property type="entry name" value="ispZ"/>
    <property type="match status" value="1"/>
</dbReference>
<accession>A0AA49J058</accession>
<comment type="subcellular location">
    <subcellularLocation>
        <location evidence="5">Cell inner membrane</location>
        <topology evidence="5">Multi-pass membrane protein</topology>
    </subcellularLocation>
</comment>
<dbReference type="InterPro" id="IPR006008">
    <property type="entry name" value="YciB"/>
</dbReference>
<dbReference type="NCBIfam" id="NF001325">
    <property type="entry name" value="PRK00259.1-3"/>
    <property type="match status" value="1"/>
</dbReference>
<proteinExistence type="inferred from homology"/>
<comment type="function">
    <text evidence="5">Plays a role in cell envelope biogenesis, maintenance of cell envelope integrity and membrane homeostasis.</text>
</comment>
<feature type="transmembrane region" description="Helical" evidence="5">
    <location>
        <begin position="153"/>
        <end position="175"/>
    </location>
</feature>
<evidence type="ECO:0000256" key="1">
    <source>
        <dbReference type="ARBA" id="ARBA00022475"/>
    </source>
</evidence>
<dbReference type="GO" id="GO:0005886">
    <property type="term" value="C:plasma membrane"/>
    <property type="evidence" value="ECO:0007669"/>
    <property type="project" value="UniProtKB-SubCell"/>
</dbReference>
<dbReference type="PANTHER" id="PTHR36917">
    <property type="entry name" value="INTRACELLULAR SEPTATION PROTEIN A-RELATED"/>
    <property type="match status" value="1"/>
</dbReference>
<keyword evidence="2 5" id="KW-0812">Transmembrane</keyword>
<dbReference type="AlphaFoldDB" id="A0AA49J058"/>
<dbReference type="HAMAP" id="MF_00189">
    <property type="entry name" value="YciB"/>
    <property type="match status" value="1"/>
</dbReference>
<evidence type="ECO:0000256" key="3">
    <source>
        <dbReference type="ARBA" id="ARBA00022989"/>
    </source>
</evidence>
<organism evidence="6">
    <name type="scientific">Candidatus Nitricoxidivorans perseverans</name>
    <dbReference type="NCBI Taxonomy" id="2975601"/>
    <lineage>
        <taxon>Bacteria</taxon>
        <taxon>Pseudomonadati</taxon>
        <taxon>Pseudomonadota</taxon>
        <taxon>Betaproteobacteria</taxon>
        <taxon>Nitrosomonadales</taxon>
        <taxon>Sterolibacteriaceae</taxon>
        <taxon>Candidatus Nitricoxidivorans</taxon>
    </lineage>
</organism>
<keyword evidence="5" id="KW-0997">Cell inner membrane</keyword>
<evidence type="ECO:0000256" key="2">
    <source>
        <dbReference type="ARBA" id="ARBA00022692"/>
    </source>
</evidence>
<protein>
    <recommendedName>
        <fullName evidence="5">Inner membrane-spanning protein YciB</fullName>
    </recommendedName>
</protein>
<keyword evidence="3 5" id="KW-1133">Transmembrane helix</keyword>
<dbReference type="Proteomes" id="UP001234916">
    <property type="component" value="Chromosome"/>
</dbReference>
<name>A0AA49J058_9PROT</name>
<reference evidence="6" key="1">
    <citation type="journal article" date="2023" name="Nat. Microbiol.">
        <title>Enrichment and characterization of a nitric oxide-reducing microbial community in a continuous bioreactor.</title>
        <authorList>
            <person name="Garrido-Amador P."/>
            <person name="Stortenbeker N."/>
            <person name="Wessels H.J.C.T."/>
            <person name="Speth D.R."/>
            <person name="Garcia-Heredia I."/>
            <person name="Kartal B."/>
        </authorList>
    </citation>
    <scope>NUCLEOTIDE SEQUENCE</scope>
    <source>
        <strain evidence="6">MAG1</strain>
    </source>
</reference>
<dbReference type="KEGG" id="npv:OHM77_02325"/>
<gene>
    <name evidence="5" type="primary">yciB</name>
    <name evidence="6" type="ORF">OHM77_02325</name>
</gene>
<evidence type="ECO:0000256" key="4">
    <source>
        <dbReference type="ARBA" id="ARBA00023136"/>
    </source>
</evidence>
<feature type="transmembrane region" description="Helical" evidence="5">
    <location>
        <begin position="80"/>
        <end position="100"/>
    </location>
</feature>
<dbReference type="Pfam" id="PF04279">
    <property type="entry name" value="IspA"/>
    <property type="match status" value="1"/>
</dbReference>
<feature type="transmembrane region" description="Helical" evidence="5">
    <location>
        <begin position="121"/>
        <end position="141"/>
    </location>
</feature>
<keyword evidence="1 5" id="KW-1003">Cell membrane</keyword>
<feature type="transmembrane region" description="Helical" evidence="5">
    <location>
        <begin position="51"/>
        <end position="68"/>
    </location>
</feature>
<keyword evidence="4 5" id="KW-0472">Membrane</keyword>
<evidence type="ECO:0000256" key="5">
    <source>
        <dbReference type="HAMAP-Rule" id="MF_00189"/>
    </source>
</evidence>
<dbReference type="EMBL" id="CP107246">
    <property type="protein sequence ID" value="WIM06151.1"/>
    <property type="molecule type" value="Genomic_DNA"/>
</dbReference>
<evidence type="ECO:0000313" key="6">
    <source>
        <dbReference type="EMBL" id="WIM06151.1"/>
    </source>
</evidence>
<comment type="similarity">
    <text evidence="5">Belongs to the YciB family.</text>
</comment>
<feature type="transmembrane region" description="Helical" evidence="5">
    <location>
        <begin position="20"/>
        <end position="39"/>
    </location>
</feature>
<sequence>MKFLFDIFPVILFFATYKFAGIYAATAVAIAATLIQVGWVKFRHGKVDTMLWVSLGLIVFFGGATLLLRDPTFIKWKPTVLYWLFAAVLLVSATLLRKNLIRKMMEVQAMVALPDPLWGKLNLAWVVFFVLMGVANLYVAFSFSEETWVNFKLFGGMGLMLAFIVAQGMFLARYVEEKKEGD</sequence>
<dbReference type="PANTHER" id="PTHR36917:SF1">
    <property type="entry name" value="INNER MEMBRANE-SPANNING PROTEIN YCIB"/>
    <property type="match status" value="1"/>
</dbReference>